<reference evidence="6 7" key="1">
    <citation type="submission" date="2022-01" db="EMBL/GenBank/DDBJ databases">
        <title>A chromosomal length assembly of Cordylochernes scorpioides.</title>
        <authorList>
            <person name="Zeh D."/>
            <person name="Zeh J."/>
        </authorList>
    </citation>
    <scope>NUCLEOTIDE SEQUENCE [LARGE SCALE GENOMIC DNA]</scope>
    <source>
        <strain evidence="6">IN4F17</strain>
        <tissue evidence="6">Whole Body</tissue>
    </source>
</reference>
<keyword evidence="3" id="KW-0575">Peroxidase</keyword>
<gene>
    <name evidence="6" type="ORF">LAZ67_2006373</name>
</gene>
<dbReference type="EMBL" id="CP092864">
    <property type="protein sequence ID" value="UYV64036.1"/>
    <property type="molecule type" value="Genomic_DNA"/>
</dbReference>
<dbReference type="PROSITE" id="PS50292">
    <property type="entry name" value="PEROXIDASE_3"/>
    <property type="match status" value="1"/>
</dbReference>
<keyword evidence="3" id="KW-0560">Oxidoreductase</keyword>
<dbReference type="Gene3D" id="1.10.640.10">
    <property type="entry name" value="Haem peroxidase domain superfamily, animal type"/>
    <property type="match status" value="1"/>
</dbReference>
<evidence type="ECO:0000256" key="5">
    <source>
        <dbReference type="SAM" id="MobiDB-lite"/>
    </source>
</evidence>
<evidence type="ECO:0000313" key="6">
    <source>
        <dbReference type="EMBL" id="UYV64036.1"/>
    </source>
</evidence>
<dbReference type="InterPro" id="IPR010255">
    <property type="entry name" value="Haem_peroxidase_sf"/>
</dbReference>
<evidence type="ECO:0000256" key="2">
    <source>
        <dbReference type="ARBA" id="ARBA00022525"/>
    </source>
</evidence>
<sequence>MPGAGQSRSGVQGIPSTPASARPASRRRGPSPATRASEINSVTSYIDASAMYGSTDTITNGIRLFQYERGLTSRVAGELRVFKSNSGQDLLPQDFNNLDQCRVGTGLPCFQAVWCTIAATERAEICTAGDTRVNQHLQLTGLHTVWMRYHNYVARELKKRHGQWSDEQLFQEAR</sequence>
<evidence type="ECO:0000256" key="4">
    <source>
        <dbReference type="ARBA" id="ARBA00023180"/>
    </source>
</evidence>
<dbReference type="PANTHER" id="PTHR11475:SF4">
    <property type="entry name" value="CHORION PEROXIDASE"/>
    <property type="match status" value="1"/>
</dbReference>
<proteinExistence type="predicted"/>
<comment type="subcellular location">
    <subcellularLocation>
        <location evidence="1">Secreted</location>
    </subcellularLocation>
</comment>
<dbReference type="InterPro" id="IPR037120">
    <property type="entry name" value="Haem_peroxidase_sf_animal"/>
</dbReference>
<evidence type="ECO:0000256" key="1">
    <source>
        <dbReference type="ARBA" id="ARBA00004613"/>
    </source>
</evidence>
<name>A0ABY6K6W6_9ARAC</name>
<keyword evidence="4" id="KW-0325">Glycoprotein</keyword>
<dbReference type="SUPFAM" id="SSF48113">
    <property type="entry name" value="Heme-dependent peroxidases"/>
    <property type="match status" value="1"/>
</dbReference>
<dbReference type="Proteomes" id="UP001235939">
    <property type="component" value="Chromosome 02"/>
</dbReference>
<feature type="region of interest" description="Disordered" evidence="5">
    <location>
        <begin position="1"/>
        <end position="38"/>
    </location>
</feature>
<organism evidence="6 7">
    <name type="scientific">Cordylochernes scorpioides</name>
    <dbReference type="NCBI Taxonomy" id="51811"/>
    <lineage>
        <taxon>Eukaryota</taxon>
        <taxon>Metazoa</taxon>
        <taxon>Ecdysozoa</taxon>
        <taxon>Arthropoda</taxon>
        <taxon>Chelicerata</taxon>
        <taxon>Arachnida</taxon>
        <taxon>Pseudoscorpiones</taxon>
        <taxon>Cheliferoidea</taxon>
        <taxon>Chernetidae</taxon>
        <taxon>Cordylochernes</taxon>
    </lineage>
</organism>
<protein>
    <submittedName>
        <fullName evidence="6">HPX6</fullName>
    </submittedName>
</protein>
<keyword evidence="7" id="KW-1185">Reference proteome</keyword>
<dbReference type="InterPro" id="IPR019791">
    <property type="entry name" value="Haem_peroxidase_animal"/>
</dbReference>
<evidence type="ECO:0000313" key="7">
    <source>
        <dbReference type="Proteomes" id="UP001235939"/>
    </source>
</evidence>
<feature type="compositionally biased region" description="Polar residues" evidence="5">
    <location>
        <begin position="1"/>
        <end position="10"/>
    </location>
</feature>
<accession>A0ABY6K6W6</accession>
<evidence type="ECO:0000256" key="3">
    <source>
        <dbReference type="ARBA" id="ARBA00022559"/>
    </source>
</evidence>
<dbReference type="PRINTS" id="PR00457">
    <property type="entry name" value="ANPEROXIDASE"/>
</dbReference>
<keyword evidence="2" id="KW-0964">Secreted</keyword>
<dbReference type="Pfam" id="PF03098">
    <property type="entry name" value="An_peroxidase"/>
    <property type="match status" value="1"/>
</dbReference>
<dbReference type="PANTHER" id="PTHR11475">
    <property type="entry name" value="OXIDASE/PEROXIDASE"/>
    <property type="match status" value="1"/>
</dbReference>